<dbReference type="SUPFAM" id="SSF53474">
    <property type="entry name" value="alpha/beta-Hydrolases"/>
    <property type="match status" value="1"/>
</dbReference>
<dbReference type="InterPro" id="IPR001031">
    <property type="entry name" value="Thioesterase"/>
</dbReference>
<dbReference type="AlphaFoldDB" id="A0A9W6QH21"/>
<reference evidence="3" key="1">
    <citation type="submission" date="2023-02" db="EMBL/GenBank/DDBJ databases">
        <title>Actinokineospora globicatena NBRC 15670.</title>
        <authorList>
            <person name="Ichikawa N."/>
            <person name="Sato H."/>
            <person name="Tonouchi N."/>
        </authorList>
    </citation>
    <scope>NUCLEOTIDE SEQUENCE</scope>
    <source>
        <strain evidence="3">NBRC 15670</strain>
    </source>
</reference>
<evidence type="ECO:0000259" key="2">
    <source>
        <dbReference type="Pfam" id="PF00975"/>
    </source>
</evidence>
<evidence type="ECO:0000313" key="3">
    <source>
        <dbReference type="EMBL" id="GLW89936.1"/>
    </source>
</evidence>
<organism evidence="3 4">
    <name type="scientific">Actinokineospora globicatena</name>
    <dbReference type="NCBI Taxonomy" id="103729"/>
    <lineage>
        <taxon>Bacteria</taxon>
        <taxon>Bacillati</taxon>
        <taxon>Actinomycetota</taxon>
        <taxon>Actinomycetes</taxon>
        <taxon>Pseudonocardiales</taxon>
        <taxon>Pseudonocardiaceae</taxon>
        <taxon>Actinokineospora</taxon>
    </lineage>
</organism>
<dbReference type="InterPro" id="IPR012223">
    <property type="entry name" value="TEII"/>
</dbReference>
<dbReference type="EMBL" id="BSSD01000001">
    <property type="protein sequence ID" value="GLW89936.1"/>
    <property type="molecule type" value="Genomic_DNA"/>
</dbReference>
<feature type="domain" description="Thioesterase" evidence="2">
    <location>
        <begin position="21"/>
        <end position="244"/>
    </location>
</feature>
<comment type="caution">
    <text evidence="3">The sequence shown here is derived from an EMBL/GenBank/DDBJ whole genome shotgun (WGS) entry which is preliminary data.</text>
</comment>
<dbReference type="InterPro" id="IPR029058">
    <property type="entry name" value="AB_hydrolase_fold"/>
</dbReference>
<dbReference type="GO" id="GO:0008610">
    <property type="term" value="P:lipid biosynthetic process"/>
    <property type="evidence" value="ECO:0007669"/>
    <property type="project" value="TreeGrafter"/>
</dbReference>
<name>A0A9W6QH21_9PSEU</name>
<dbReference type="Pfam" id="PF00975">
    <property type="entry name" value="Thioesterase"/>
    <property type="match status" value="1"/>
</dbReference>
<evidence type="ECO:0000256" key="1">
    <source>
        <dbReference type="ARBA" id="ARBA00007169"/>
    </source>
</evidence>
<dbReference type="PANTHER" id="PTHR11487:SF0">
    <property type="entry name" value="S-ACYL FATTY ACID SYNTHASE THIOESTERASE, MEDIUM CHAIN"/>
    <property type="match status" value="1"/>
</dbReference>
<dbReference type="PANTHER" id="PTHR11487">
    <property type="entry name" value="THIOESTERASE"/>
    <property type="match status" value="1"/>
</dbReference>
<proteinExistence type="inferred from homology"/>
<dbReference type="Proteomes" id="UP001165042">
    <property type="component" value="Unassembled WGS sequence"/>
</dbReference>
<gene>
    <name evidence="3" type="ORF">Aglo03_07520</name>
</gene>
<sequence length="251" mass="27095">MSEPLVRPRWFTPGREDAETRLFLFAHAGSGAAAFRGYEDLVPAGVAAQAVTLPGRQGRRAEPLPTDWAATVDELHEAVVAELDGRPYALFGHCLGAQLAYRLAVRLAEAGDEEPVLLGVSGWAPTGFFRAPANHAEIPKADMVAWIRDLGAIPDAVAADPDLLDLVLPPVIADFRLAADHVDDGAVVDVPLVTYVGRQDTLMLDPDAMRCWADRAAHYLGHRDYGGGHFYLDAHKAAVMSDFTAHLARLT</sequence>
<dbReference type="RefSeq" id="WP_285607508.1">
    <property type="nucleotide sequence ID" value="NZ_BSSD01000001.1"/>
</dbReference>
<evidence type="ECO:0000313" key="4">
    <source>
        <dbReference type="Proteomes" id="UP001165042"/>
    </source>
</evidence>
<keyword evidence="4" id="KW-1185">Reference proteome</keyword>
<comment type="similarity">
    <text evidence="1">Belongs to the thioesterase family.</text>
</comment>
<protein>
    <submittedName>
        <fullName evidence="3">Thioesterase</fullName>
    </submittedName>
</protein>
<dbReference type="Gene3D" id="3.40.50.1820">
    <property type="entry name" value="alpha/beta hydrolase"/>
    <property type="match status" value="1"/>
</dbReference>
<accession>A0A9W6QH21</accession>